<proteinExistence type="predicted"/>
<accession>A0A921MUT0</accession>
<dbReference type="InterPro" id="IPR051784">
    <property type="entry name" value="Nod_factor_ABC_transporter"/>
</dbReference>
<dbReference type="Pfam" id="PF01061">
    <property type="entry name" value="ABC2_membrane"/>
    <property type="match status" value="1"/>
</dbReference>
<evidence type="ECO:0000256" key="5">
    <source>
        <dbReference type="ARBA" id="ARBA00023251"/>
    </source>
</evidence>
<feature type="transmembrane region" description="Helical" evidence="6">
    <location>
        <begin position="44"/>
        <end position="65"/>
    </location>
</feature>
<protein>
    <submittedName>
        <fullName evidence="8">ABC transporter permease</fullName>
    </submittedName>
</protein>
<evidence type="ECO:0000256" key="1">
    <source>
        <dbReference type="ARBA" id="ARBA00004141"/>
    </source>
</evidence>
<keyword evidence="5" id="KW-0046">Antibiotic resistance</keyword>
<dbReference type="InterPro" id="IPR000412">
    <property type="entry name" value="ABC_2_transport"/>
</dbReference>
<keyword evidence="4 6" id="KW-0472">Membrane</keyword>
<evidence type="ECO:0000256" key="4">
    <source>
        <dbReference type="ARBA" id="ARBA00023136"/>
    </source>
</evidence>
<evidence type="ECO:0000256" key="2">
    <source>
        <dbReference type="ARBA" id="ARBA00022692"/>
    </source>
</evidence>
<dbReference type="InterPro" id="IPR013525">
    <property type="entry name" value="ABC2_TM"/>
</dbReference>
<feature type="transmembrane region" description="Helical" evidence="6">
    <location>
        <begin position="245"/>
        <end position="263"/>
    </location>
</feature>
<evidence type="ECO:0000256" key="3">
    <source>
        <dbReference type="ARBA" id="ARBA00022989"/>
    </source>
</evidence>
<dbReference type="PANTHER" id="PTHR43229:SF2">
    <property type="entry name" value="NODULATION PROTEIN J"/>
    <property type="match status" value="1"/>
</dbReference>
<dbReference type="PANTHER" id="PTHR43229">
    <property type="entry name" value="NODULATION PROTEIN J"/>
    <property type="match status" value="1"/>
</dbReference>
<keyword evidence="2 6" id="KW-0812">Transmembrane</keyword>
<keyword evidence="3 6" id="KW-1133">Transmembrane helix</keyword>
<dbReference type="EMBL" id="DYUE01000131">
    <property type="protein sequence ID" value="HJG91128.1"/>
    <property type="molecule type" value="Genomic_DNA"/>
</dbReference>
<gene>
    <name evidence="8" type="ORF">K8V81_05325</name>
</gene>
<feature type="transmembrane region" description="Helical" evidence="6">
    <location>
        <begin position="186"/>
        <end position="205"/>
    </location>
</feature>
<dbReference type="GO" id="GO:0140359">
    <property type="term" value="F:ABC-type transporter activity"/>
    <property type="evidence" value="ECO:0007669"/>
    <property type="project" value="InterPro"/>
</dbReference>
<reference evidence="8" key="1">
    <citation type="journal article" date="2021" name="PeerJ">
        <title>Extensive microbial diversity within the chicken gut microbiome revealed by metagenomics and culture.</title>
        <authorList>
            <person name="Gilroy R."/>
            <person name="Ravi A."/>
            <person name="Getino M."/>
            <person name="Pursley I."/>
            <person name="Horton D.L."/>
            <person name="Alikhan N.F."/>
            <person name="Baker D."/>
            <person name="Gharbi K."/>
            <person name="Hall N."/>
            <person name="Watson M."/>
            <person name="Adriaenssens E.M."/>
            <person name="Foster-Nyarko E."/>
            <person name="Jarju S."/>
            <person name="Secka A."/>
            <person name="Antonio M."/>
            <person name="Oren A."/>
            <person name="Chaudhuri R.R."/>
            <person name="La Ragione R."/>
            <person name="Hildebrand F."/>
            <person name="Pallen M.J."/>
        </authorList>
    </citation>
    <scope>NUCLEOTIDE SEQUENCE</scope>
    <source>
        <strain evidence="8">ChiGjej5B5-22894</strain>
    </source>
</reference>
<organism evidence="8 9">
    <name type="scientific">Brachybacterium massiliense</name>
    <dbReference type="NCBI Taxonomy" id="1755098"/>
    <lineage>
        <taxon>Bacteria</taxon>
        <taxon>Bacillati</taxon>
        <taxon>Actinomycetota</taxon>
        <taxon>Actinomycetes</taxon>
        <taxon>Micrococcales</taxon>
        <taxon>Dermabacteraceae</taxon>
        <taxon>Brachybacterium</taxon>
    </lineage>
</organism>
<evidence type="ECO:0000313" key="9">
    <source>
        <dbReference type="Proteomes" id="UP000742460"/>
    </source>
</evidence>
<dbReference type="AlphaFoldDB" id="A0A921MUT0"/>
<comment type="caution">
    <text evidence="8">The sequence shown here is derived from an EMBL/GenBank/DDBJ whole genome shotgun (WGS) entry which is preliminary data.</text>
</comment>
<feature type="domain" description="ABC-2 type transporter transmembrane" evidence="7">
    <location>
        <begin position="26"/>
        <end position="231"/>
    </location>
</feature>
<evidence type="ECO:0000313" key="8">
    <source>
        <dbReference type="EMBL" id="HJG91128.1"/>
    </source>
</evidence>
<comment type="subcellular location">
    <subcellularLocation>
        <location evidence="1">Membrane</location>
        <topology evidence="1">Multi-pass membrane protein</topology>
    </subcellularLocation>
</comment>
<reference evidence="8" key="2">
    <citation type="submission" date="2021-09" db="EMBL/GenBank/DDBJ databases">
        <authorList>
            <person name="Gilroy R."/>
        </authorList>
    </citation>
    <scope>NUCLEOTIDE SEQUENCE</scope>
    <source>
        <strain evidence="8">ChiGjej5B5-22894</strain>
    </source>
</reference>
<dbReference type="GO" id="GO:0043190">
    <property type="term" value="C:ATP-binding cassette (ABC) transporter complex"/>
    <property type="evidence" value="ECO:0007669"/>
    <property type="project" value="InterPro"/>
</dbReference>
<feature type="transmembrane region" description="Helical" evidence="6">
    <location>
        <begin position="77"/>
        <end position="102"/>
    </location>
</feature>
<feature type="transmembrane region" description="Helical" evidence="6">
    <location>
        <begin position="122"/>
        <end position="148"/>
    </location>
</feature>
<evidence type="ECO:0000256" key="6">
    <source>
        <dbReference type="SAM" id="Phobius"/>
    </source>
</evidence>
<sequence>MSTAAPQHDAAAEPLPRPHRPGLRSLLIMVRAEARMVVRDPAGLITPLGLPLLILLTSASSASQAVLIEGRTALDLFVMPLVMVMVLTFIGVLNMPSFLAYYRRSGILRRLAVTPASPMMVLVAQVLVSILQSVLGIGLALAVAAIVFEVKPPLHLGAAVGVLVLCAAAMYSAGMIVAAIAPTPSAAVAIGLVSFLGLGALGGMFGGRDALPDPVAELGAHLPFGAGVDALSAAWAGQPVPSGSVLSLVITLVLGLVIALALFRWE</sequence>
<feature type="transmembrane region" description="Helical" evidence="6">
    <location>
        <begin position="154"/>
        <end position="179"/>
    </location>
</feature>
<name>A0A921MUT0_9MICO</name>
<dbReference type="Proteomes" id="UP000742460">
    <property type="component" value="Unassembled WGS sequence"/>
</dbReference>
<evidence type="ECO:0000259" key="7">
    <source>
        <dbReference type="Pfam" id="PF01061"/>
    </source>
</evidence>
<dbReference type="GO" id="GO:0046677">
    <property type="term" value="P:response to antibiotic"/>
    <property type="evidence" value="ECO:0007669"/>
    <property type="project" value="UniProtKB-KW"/>
</dbReference>
<dbReference type="PIRSF" id="PIRSF006648">
    <property type="entry name" value="DrrB"/>
    <property type="match status" value="1"/>
</dbReference>